<evidence type="ECO:0000313" key="1">
    <source>
        <dbReference type="EMBL" id="KAH6947559.1"/>
    </source>
</evidence>
<dbReference type="EMBL" id="CM023481">
    <property type="protein sequence ID" value="KAH6947559.1"/>
    <property type="molecule type" value="Genomic_DNA"/>
</dbReference>
<proteinExistence type="predicted"/>
<reference evidence="1" key="1">
    <citation type="submission" date="2020-05" db="EMBL/GenBank/DDBJ databases">
        <title>Large-scale comparative analyses of tick genomes elucidate their genetic diversity and vector capacities.</title>
        <authorList>
            <person name="Jia N."/>
            <person name="Wang J."/>
            <person name="Shi W."/>
            <person name="Du L."/>
            <person name="Sun Y."/>
            <person name="Zhan W."/>
            <person name="Jiang J."/>
            <person name="Wang Q."/>
            <person name="Zhang B."/>
            <person name="Ji P."/>
            <person name="Sakyi L.B."/>
            <person name="Cui X."/>
            <person name="Yuan T."/>
            <person name="Jiang B."/>
            <person name="Yang W."/>
            <person name="Lam T.T.-Y."/>
            <person name="Chang Q."/>
            <person name="Ding S."/>
            <person name="Wang X."/>
            <person name="Zhu J."/>
            <person name="Ruan X."/>
            <person name="Zhao L."/>
            <person name="Wei J."/>
            <person name="Que T."/>
            <person name="Du C."/>
            <person name="Cheng J."/>
            <person name="Dai P."/>
            <person name="Han X."/>
            <person name="Huang E."/>
            <person name="Gao Y."/>
            <person name="Liu J."/>
            <person name="Shao H."/>
            <person name="Ye R."/>
            <person name="Li L."/>
            <person name="Wei W."/>
            <person name="Wang X."/>
            <person name="Wang C."/>
            <person name="Yang T."/>
            <person name="Huo Q."/>
            <person name="Li W."/>
            <person name="Guo W."/>
            <person name="Chen H."/>
            <person name="Zhou L."/>
            <person name="Ni X."/>
            <person name="Tian J."/>
            <person name="Zhou Y."/>
            <person name="Sheng Y."/>
            <person name="Liu T."/>
            <person name="Pan Y."/>
            <person name="Xia L."/>
            <person name="Li J."/>
            <person name="Zhao F."/>
            <person name="Cao W."/>
        </authorList>
    </citation>
    <scope>NUCLEOTIDE SEQUENCE</scope>
    <source>
        <strain evidence="1">Hyas-2018</strain>
    </source>
</reference>
<name>A0ACB7TRQ9_HYAAI</name>
<gene>
    <name evidence="1" type="ORF">HPB50_020018</name>
</gene>
<dbReference type="Proteomes" id="UP000821845">
    <property type="component" value="Chromosome 1"/>
</dbReference>
<comment type="caution">
    <text evidence="1">The sequence shown here is derived from an EMBL/GenBank/DDBJ whole genome shotgun (WGS) entry which is preliminary data.</text>
</comment>
<accession>A0ACB7TRQ9</accession>
<evidence type="ECO:0000313" key="2">
    <source>
        <dbReference type="Proteomes" id="UP000821845"/>
    </source>
</evidence>
<protein>
    <submittedName>
        <fullName evidence="1">Uncharacterized protein</fullName>
    </submittedName>
</protein>
<organism evidence="1 2">
    <name type="scientific">Hyalomma asiaticum</name>
    <name type="common">Tick</name>
    <dbReference type="NCBI Taxonomy" id="266040"/>
    <lineage>
        <taxon>Eukaryota</taxon>
        <taxon>Metazoa</taxon>
        <taxon>Ecdysozoa</taxon>
        <taxon>Arthropoda</taxon>
        <taxon>Chelicerata</taxon>
        <taxon>Arachnida</taxon>
        <taxon>Acari</taxon>
        <taxon>Parasitiformes</taxon>
        <taxon>Ixodida</taxon>
        <taxon>Ixodoidea</taxon>
        <taxon>Ixodidae</taxon>
        <taxon>Hyalomminae</taxon>
        <taxon>Hyalomma</taxon>
    </lineage>
</organism>
<keyword evidence="2" id="KW-1185">Reference proteome</keyword>
<sequence length="421" mass="45108">MRVDRAAFWMSRGSLARGRHPLLVSCREHRGFWSSGSCCRCCANPHHPPGLCAWLFCSESFVSPSTCQSDATLSSLGYCGTSSNRETMRETATPPDVTGRHSRRDGTASSLASVPDPSGRDLDIGSISLACVTAGAVFCAAAPGRGMGPYCSGEIKKRLAEDCRRKSDICGSGISRAPLRGSGRHNRRSNGVEAGTTRRKSSRRRSPHDLGSADLATWLRETRPSQARSSSPRSSDAPAATIMPQKPHGERPDPLNIRQTPKATPATAPAGKLRKAADAAESDNQSGSTVQAAAAKRQKSSSRRESRSSSSTASAAPKHRRAVEESRKGSTTRSVTTESEVSRGRKRHSKIRRHPRPRSSSAAASARSKHGGKRRRAHSGTSPSCTGRRMKGRKAPSSTSSSRRASRTNIGNTTKSSRRKL</sequence>